<evidence type="ECO:0000313" key="2">
    <source>
        <dbReference type="Proteomes" id="UP000775213"/>
    </source>
</evidence>
<sequence>MSEYLDTNHVDTFGILLVEKSQLCPGLYELILFVSSLHWAYHAYKADTIGYVSHITK</sequence>
<keyword evidence="2" id="KW-1185">Reference proteome</keyword>
<organism evidence="1 2">
    <name type="scientific">Dendrobium chrysotoxum</name>
    <name type="common">Orchid</name>
    <dbReference type="NCBI Taxonomy" id="161865"/>
    <lineage>
        <taxon>Eukaryota</taxon>
        <taxon>Viridiplantae</taxon>
        <taxon>Streptophyta</taxon>
        <taxon>Embryophyta</taxon>
        <taxon>Tracheophyta</taxon>
        <taxon>Spermatophyta</taxon>
        <taxon>Magnoliopsida</taxon>
        <taxon>Liliopsida</taxon>
        <taxon>Asparagales</taxon>
        <taxon>Orchidaceae</taxon>
        <taxon>Epidendroideae</taxon>
        <taxon>Malaxideae</taxon>
        <taxon>Dendrobiinae</taxon>
        <taxon>Dendrobium</taxon>
    </lineage>
</organism>
<name>A0AAV7H332_DENCH</name>
<protein>
    <submittedName>
        <fullName evidence="1">Uncharacterized protein</fullName>
    </submittedName>
</protein>
<dbReference type="EMBL" id="JAGFBR010000008">
    <property type="protein sequence ID" value="KAH0463481.1"/>
    <property type="molecule type" value="Genomic_DNA"/>
</dbReference>
<accession>A0AAV7H332</accession>
<gene>
    <name evidence="1" type="ORF">IEQ34_008063</name>
</gene>
<dbReference type="Proteomes" id="UP000775213">
    <property type="component" value="Unassembled WGS sequence"/>
</dbReference>
<reference evidence="1 2" key="1">
    <citation type="journal article" date="2021" name="Hortic Res">
        <title>Chromosome-scale assembly of the Dendrobium chrysotoxum genome enhances the understanding of orchid evolution.</title>
        <authorList>
            <person name="Zhang Y."/>
            <person name="Zhang G.Q."/>
            <person name="Zhang D."/>
            <person name="Liu X.D."/>
            <person name="Xu X.Y."/>
            <person name="Sun W.H."/>
            <person name="Yu X."/>
            <person name="Zhu X."/>
            <person name="Wang Z.W."/>
            <person name="Zhao X."/>
            <person name="Zhong W.Y."/>
            <person name="Chen H."/>
            <person name="Yin W.L."/>
            <person name="Huang T."/>
            <person name="Niu S.C."/>
            <person name="Liu Z.J."/>
        </authorList>
    </citation>
    <scope>NUCLEOTIDE SEQUENCE [LARGE SCALE GENOMIC DNA]</scope>
    <source>
        <strain evidence="1">Lindl</strain>
    </source>
</reference>
<comment type="caution">
    <text evidence="1">The sequence shown here is derived from an EMBL/GenBank/DDBJ whole genome shotgun (WGS) entry which is preliminary data.</text>
</comment>
<evidence type="ECO:0000313" key="1">
    <source>
        <dbReference type="EMBL" id="KAH0463481.1"/>
    </source>
</evidence>
<proteinExistence type="predicted"/>
<dbReference type="AlphaFoldDB" id="A0AAV7H332"/>